<reference evidence="2" key="1">
    <citation type="submission" date="2021-11" db="EMBL/GenBank/DDBJ databases">
        <title>Genome sequence.</title>
        <authorList>
            <person name="Sun Q."/>
        </authorList>
    </citation>
    <scope>NUCLEOTIDE SEQUENCE</scope>
    <source>
        <strain evidence="2">JC732</strain>
    </source>
</reference>
<feature type="transmembrane region" description="Helical" evidence="1">
    <location>
        <begin position="67"/>
        <end position="88"/>
    </location>
</feature>
<keyword evidence="1" id="KW-1133">Transmembrane helix</keyword>
<protein>
    <submittedName>
        <fullName evidence="2">Uncharacterized protein</fullName>
    </submittedName>
</protein>
<feature type="transmembrane region" description="Helical" evidence="1">
    <location>
        <begin position="94"/>
        <end position="113"/>
    </location>
</feature>
<keyword evidence="1" id="KW-0812">Transmembrane</keyword>
<dbReference type="RefSeq" id="WP_230224889.1">
    <property type="nucleotide sequence ID" value="NZ_JAJKFT010000010.1"/>
</dbReference>
<name>A0A9X1MTY8_9BACT</name>
<dbReference type="EMBL" id="JAJKFT010000010">
    <property type="protein sequence ID" value="MCC9632032.1"/>
    <property type="molecule type" value="Genomic_DNA"/>
</dbReference>
<dbReference type="Proteomes" id="UP001139103">
    <property type="component" value="Unassembled WGS sequence"/>
</dbReference>
<keyword evidence="1" id="KW-0472">Membrane</keyword>
<feature type="transmembrane region" description="Helical" evidence="1">
    <location>
        <begin position="125"/>
        <end position="158"/>
    </location>
</feature>
<accession>A0A9X1MTY8</accession>
<keyword evidence="3" id="KW-1185">Reference proteome</keyword>
<comment type="caution">
    <text evidence="2">The sequence shown here is derived from an EMBL/GenBank/DDBJ whole genome shotgun (WGS) entry which is preliminary data.</text>
</comment>
<gene>
    <name evidence="2" type="ORF">LOC68_26870</name>
</gene>
<evidence type="ECO:0000313" key="2">
    <source>
        <dbReference type="EMBL" id="MCC9632032.1"/>
    </source>
</evidence>
<sequence>MSDPRQHRNAKLEPRTLPVVACPECGAENYAFAPRCWICQCKFDPNDLIQGEKTVESPAFARPHSPLAANLPVLILLPALIVIGYGVAWLNPYLFIPYLLLISLPMLGISFLIRSSWTQPGRKPLLGGSIAVSVILFLMAILGSAIFVIAAIVILVFLICTNQIDRTNLPW</sequence>
<evidence type="ECO:0000313" key="3">
    <source>
        <dbReference type="Proteomes" id="UP001139103"/>
    </source>
</evidence>
<dbReference type="AlphaFoldDB" id="A0A9X1MTY8"/>
<proteinExistence type="predicted"/>
<organism evidence="2 3">
    <name type="scientific">Blastopirellula sediminis</name>
    <dbReference type="NCBI Taxonomy" id="2894196"/>
    <lineage>
        <taxon>Bacteria</taxon>
        <taxon>Pseudomonadati</taxon>
        <taxon>Planctomycetota</taxon>
        <taxon>Planctomycetia</taxon>
        <taxon>Pirellulales</taxon>
        <taxon>Pirellulaceae</taxon>
        <taxon>Blastopirellula</taxon>
    </lineage>
</organism>
<evidence type="ECO:0000256" key="1">
    <source>
        <dbReference type="SAM" id="Phobius"/>
    </source>
</evidence>